<reference evidence="1 2" key="1">
    <citation type="submission" date="2020-08" db="EMBL/GenBank/DDBJ databases">
        <authorList>
            <person name="Liu C."/>
            <person name="Sun Q."/>
        </authorList>
    </citation>
    <scope>NUCLEOTIDE SEQUENCE [LARGE SCALE GENOMIC DNA]</scope>
    <source>
        <strain evidence="1 2">NSJ-57</strain>
    </source>
</reference>
<proteinExistence type="predicted"/>
<dbReference type="RefSeq" id="WP_187422980.1">
    <property type="nucleotide sequence ID" value="NZ_CP060637.1"/>
</dbReference>
<dbReference type="Proteomes" id="UP000515913">
    <property type="component" value="Chromosome"/>
</dbReference>
<protein>
    <recommendedName>
        <fullName evidence="3">Phage protein</fullName>
    </recommendedName>
</protein>
<sequence length="152" mass="17730">MGIIEVEKSLISELKQLLGKDKYKYVRGYLKKSDYEERMRGIDNETTTPWLLVRTLEFGQAQEQSIFNKEAKILIRIKTKNPDIESGYDEILSVVEKILEFIENSNLKKGYRIAIEKGLKAVESEETYKDYWGYDIFINVELFPSTAGKFVE</sequence>
<gene>
    <name evidence="1" type="ORF">H9Q81_01345</name>
</gene>
<accession>A0A7G9GXI2</accession>
<organism evidence="1 2">
    <name type="scientific">Fusobacterium hominis</name>
    <dbReference type="NCBI Taxonomy" id="2764326"/>
    <lineage>
        <taxon>Bacteria</taxon>
        <taxon>Fusobacteriati</taxon>
        <taxon>Fusobacteriota</taxon>
        <taxon>Fusobacteriia</taxon>
        <taxon>Fusobacteriales</taxon>
        <taxon>Fusobacteriaceae</taxon>
        <taxon>Fusobacterium</taxon>
    </lineage>
</organism>
<evidence type="ECO:0000313" key="2">
    <source>
        <dbReference type="Proteomes" id="UP000515913"/>
    </source>
</evidence>
<name>A0A7G9GXI2_9FUSO</name>
<dbReference type="AlphaFoldDB" id="A0A7G9GXI2"/>
<dbReference type="EMBL" id="CP060637">
    <property type="protein sequence ID" value="QNM15514.1"/>
    <property type="molecule type" value="Genomic_DNA"/>
</dbReference>
<evidence type="ECO:0008006" key="3">
    <source>
        <dbReference type="Google" id="ProtNLM"/>
    </source>
</evidence>
<evidence type="ECO:0000313" key="1">
    <source>
        <dbReference type="EMBL" id="QNM15514.1"/>
    </source>
</evidence>
<keyword evidence="2" id="KW-1185">Reference proteome</keyword>
<dbReference type="KEGG" id="fho:H9Q81_01345"/>